<evidence type="ECO:0000256" key="4">
    <source>
        <dbReference type="ARBA" id="ARBA00022917"/>
    </source>
</evidence>
<dbReference type="Proteomes" id="UP000253805">
    <property type="component" value="Unassembled WGS sequence"/>
</dbReference>
<dbReference type="GO" id="GO:0004479">
    <property type="term" value="F:methionyl-tRNA formyltransferase activity"/>
    <property type="evidence" value="ECO:0007669"/>
    <property type="project" value="UniProtKB-UniRule"/>
</dbReference>
<dbReference type="NCBIfam" id="TIGR00460">
    <property type="entry name" value="fmt"/>
    <property type="match status" value="1"/>
</dbReference>
<dbReference type="InterPro" id="IPR005793">
    <property type="entry name" value="Formyl_trans_C"/>
</dbReference>
<dbReference type="InterPro" id="IPR005794">
    <property type="entry name" value="Fmt"/>
</dbReference>
<proteinExistence type="inferred from homology"/>
<feature type="domain" description="Formyl transferase N-terminal" evidence="6">
    <location>
        <begin position="1"/>
        <end position="177"/>
    </location>
</feature>
<comment type="function">
    <text evidence="5">Attaches a formyl group to the free amino group of methionyl-tRNA(fMet). The formyl group appears to play a dual role in the initiator identity of N-formylmethionyl-tRNA by promoting its recognition by IF2 and preventing the misappropriation of this tRNA by the elongation apparatus.</text>
</comment>
<dbReference type="InterPro" id="IPR036477">
    <property type="entry name" value="Formyl_transf_N_sf"/>
</dbReference>
<dbReference type="InterPro" id="IPR044135">
    <property type="entry name" value="Met-tRNA-FMT_C"/>
</dbReference>
<evidence type="ECO:0000259" key="6">
    <source>
        <dbReference type="Pfam" id="PF00551"/>
    </source>
</evidence>
<evidence type="ECO:0000256" key="2">
    <source>
        <dbReference type="ARBA" id="ARBA00012261"/>
    </source>
</evidence>
<organism evidence="8 9">
    <name type="scientific">Adlercreutzia equolifaciens subsp. celatus</name>
    <dbReference type="NCBI Taxonomy" id="394340"/>
    <lineage>
        <taxon>Bacteria</taxon>
        <taxon>Bacillati</taxon>
        <taxon>Actinomycetota</taxon>
        <taxon>Coriobacteriia</taxon>
        <taxon>Eggerthellales</taxon>
        <taxon>Eggerthellaceae</taxon>
        <taxon>Adlercreutzia</taxon>
    </lineage>
</organism>
<dbReference type="Gene3D" id="3.40.50.12230">
    <property type="match status" value="1"/>
</dbReference>
<comment type="similarity">
    <text evidence="1 5">Belongs to the Fmt family.</text>
</comment>
<accession>A0A369NX81</accession>
<evidence type="ECO:0000256" key="3">
    <source>
        <dbReference type="ARBA" id="ARBA00022679"/>
    </source>
</evidence>
<feature type="binding site" evidence="5">
    <location>
        <begin position="108"/>
        <end position="111"/>
    </location>
    <ligand>
        <name>(6S)-5,6,7,8-tetrahydrofolate</name>
        <dbReference type="ChEBI" id="CHEBI:57453"/>
    </ligand>
</feature>
<dbReference type="GO" id="GO:0005829">
    <property type="term" value="C:cytosol"/>
    <property type="evidence" value="ECO:0007669"/>
    <property type="project" value="TreeGrafter"/>
</dbReference>
<dbReference type="AlphaFoldDB" id="A0A369NX81"/>
<dbReference type="InterPro" id="IPR002376">
    <property type="entry name" value="Formyl_transf_N"/>
</dbReference>
<keyword evidence="4 5" id="KW-0648">Protein biosynthesis</keyword>
<evidence type="ECO:0000256" key="1">
    <source>
        <dbReference type="ARBA" id="ARBA00010699"/>
    </source>
</evidence>
<keyword evidence="3 5" id="KW-0808">Transferase</keyword>
<dbReference type="SUPFAM" id="SSF53328">
    <property type="entry name" value="Formyltransferase"/>
    <property type="match status" value="1"/>
</dbReference>
<dbReference type="PANTHER" id="PTHR11138">
    <property type="entry name" value="METHIONYL-TRNA FORMYLTRANSFERASE"/>
    <property type="match status" value="1"/>
</dbReference>
<comment type="caution">
    <text evidence="8">The sequence shown here is derived from an EMBL/GenBank/DDBJ whole genome shotgun (WGS) entry which is preliminary data.</text>
</comment>
<comment type="catalytic activity">
    <reaction evidence="5">
        <text>L-methionyl-tRNA(fMet) + (6R)-10-formyltetrahydrofolate = N-formyl-L-methionyl-tRNA(fMet) + (6S)-5,6,7,8-tetrahydrofolate + H(+)</text>
        <dbReference type="Rhea" id="RHEA:24380"/>
        <dbReference type="Rhea" id="RHEA-COMP:9952"/>
        <dbReference type="Rhea" id="RHEA-COMP:9953"/>
        <dbReference type="ChEBI" id="CHEBI:15378"/>
        <dbReference type="ChEBI" id="CHEBI:57453"/>
        <dbReference type="ChEBI" id="CHEBI:78530"/>
        <dbReference type="ChEBI" id="CHEBI:78844"/>
        <dbReference type="ChEBI" id="CHEBI:195366"/>
        <dbReference type="EC" id="2.1.2.9"/>
    </reaction>
</comment>
<evidence type="ECO:0000259" key="7">
    <source>
        <dbReference type="Pfam" id="PF02911"/>
    </source>
</evidence>
<evidence type="ECO:0000313" key="8">
    <source>
        <dbReference type="EMBL" id="RDC41265.1"/>
    </source>
</evidence>
<gene>
    <name evidence="5" type="primary">fmt</name>
    <name evidence="8" type="ORF">C1850_11330</name>
</gene>
<dbReference type="HAMAP" id="MF_00182">
    <property type="entry name" value="Formyl_trans"/>
    <property type="match status" value="1"/>
</dbReference>
<dbReference type="EC" id="2.1.2.9" evidence="2 5"/>
<dbReference type="EMBL" id="PPUT01000048">
    <property type="protein sequence ID" value="RDC41265.1"/>
    <property type="molecule type" value="Genomic_DNA"/>
</dbReference>
<dbReference type="SUPFAM" id="SSF50486">
    <property type="entry name" value="FMT C-terminal domain-like"/>
    <property type="match status" value="1"/>
</dbReference>
<dbReference type="RefSeq" id="WP_114549758.1">
    <property type="nucleotide sequence ID" value="NZ_DBGDPA010000027.1"/>
</dbReference>
<sequence length="312" mass="32685">MRVVFMGTPRFAAEILDELAEFHEIAAVYTRPDAVRGRGKALVPSPVKEVAERRGLPVRTPRTLRDAAVLSELAAFAPDVICVAAYGAILPKEVLDLPPFGCLNVHGSLLPRWRGAAPIERAILAGDEEIGVCIMAMEEGLDTGDYCVCRSLPAGSRTAAELTEELAALGASALLTALAQAEGGNLRWVAQDEALVTYAEKIAKGELNLDPAESAVANDRRVRASGAAHPARAVVAGRPLTVLAARVADDAPADRLGSGAAALIANRLLLGCAEGVLEVTEVKPDGKRAMDARSFAAGVPALRGEEGTWSRA</sequence>
<protein>
    <recommendedName>
        <fullName evidence="2 5">Methionyl-tRNA formyltransferase</fullName>
        <ecNumber evidence="2 5">2.1.2.9</ecNumber>
    </recommendedName>
</protein>
<dbReference type="CDD" id="cd08704">
    <property type="entry name" value="Met_tRNA_FMT_C"/>
    <property type="match status" value="1"/>
</dbReference>
<dbReference type="Pfam" id="PF02911">
    <property type="entry name" value="Formyl_trans_C"/>
    <property type="match status" value="1"/>
</dbReference>
<evidence type="ECO:0000256" key="5">
    <source>
        <dbReference type="HAMAP-Rule" id="MF_00182"/>
    </source>
</evidence>
<name>A0A369NX81_9ACTN</name>
<reference evidence="8 9" key="1">
    <citation type="journal article" date="2018" name="Elife">
        <title>Discovery and characterization of a prevalent human gut bacterial enzyme sufficient for the inactivation of a family of plant toxins.</title>
        <authorList>
            <person name="Koppel N."/>
            <person name="Bisanz J.E."/>
            <person name="Pandelia M.E."/>
            <person name="Turnbaugh P.J."/>
            <person name="Balskus E.P."/>
        </authorList>
    </citation>
    <scope>NUCLEOTIDE SEQUENCE [LARGE SCALE GENOMIC DNA]</scope>
    <source>
        <strain evidence="8 9">OB21 GAM 11</strain>
    </source>
</reference>
<dbReference type="PANTHER" id="PTHR11138:SF5">
    <property type="entry name" value="METHIONYL-TRNA FORMYLTRANSFERASE, MITOCHONDRIAL"/>
    <property type="match status" value="1"/>
</dbReference>
<dbReference type="Pfam" id="PF00551">
    <property type="entry name" value="Formyl_trans_N"/>
    <property type="match status" value="1"/>
</dbReference>
<dbReference type="InterPro" id="IPR041711">
    <property type="entry name" value="Met-tRNA-FMT_N"/>
</dbReference>
<evidence type="ECO:0000313" key="9">
    <source>
        <dbReference type="Proteomes" id="UP000253805"/>
    </source>
</evidence>
<dbReference type="CDD" id="cd08646">
    <property type="entry name" value="FMT_core_Met-tRNA-FMT_N"/>
    <property type="match status" value="1"/>
</dbReference>
<dbReference type="InterPro" id="IPR011034">
    <property type="entry name" value="Formyl_transferase-like_C_sf"/>
</dbReference>
<feature type="domain" description="Formyl transferase C-terminal" evidence="7">
    <location>
        <begin position="202"/>
        <end position="298"/>
    </location>
</feature>